<proteinExistence type="predicted"/>
<dbReference type="InterPro" id="IPR010473">
    <property type="entry name" value="GTPase-bd"/>
</dbReference>
<dbReference type="Pfam" id="PF06371">
    <property type="entry name" value="Drf_GBD"/>
    <property type="match status" value="1"/>
</dbReference>
<reference evidence="2" key="1">
    <citation type="submission" date="2022-01" db="EMBL/GenBank/DDBJ databases">
        <title>Genome Sequence Resource for Two Populations of Ditylenchus destructor, the Migratory Endoparasitic Phytonematode.</title>
        <authorList>
            <person name="Zhang H."/>
            <person name="Lin R."/>
            <person name="Xie B."/>
        </authorList>
    </citation>
    <scope>NUCLEOTIDE SEQUENCE</scope>
    <source>
        <strain evidence="2">BazhouSP</strain>
    </source>
</reference>
<dbReference type="PANTHER" id="PTHR47102:SF2">
    <property type="entry name" value="PROTEIN BNI1"/>
    <property type="match status" value="1"/>
</dbReference>
<dbReference type="GO" id="GO:0003779">
    <property type="term" value="F:actin binding"/>
    <property type="evidence" value="ECO:0007669"/>
    <property type="project" value="InterPro"/>
</dbReference>
<keyword evidence="3" id="KW-1185">Reference proteome</keyword>
<comment type="caution">
    <text evidence="2">The sequence shown here is derived from an EMBL/GenBank/DDBJ whole genome shotgun (WGS) entry which is preliminary data.</text>
</comment>
<organism evidence="2 3">
    <name type="scientific">Ditylenchus destructor</name>
    <dbReference type="NCBI Taxonomy" id="166010"/>
    <lineage>
        <taxon>Eukaryota</taxon>
        <taxon>Metazoa</taxon>
        <taxon>Ecdysozoa</taxon>
        <taxon>Nematoda</taxon>
        <taxon>Chromadorea</taxon>
        <taxon>Rhabditida</taxon>
        <taxon>Tylenchina</taxon>
        <taxon>Tylenchomorpha</taxon>
        <taxon>Sphaerularioidea</taxon>
        <taxon>Anguinidae</taxon>
        <taxon>Anguininae</taxon>
        <taxon>Ditylenchus</taxon>
    </lineage>
</organism>
<sequence length="318" mass="36267">MMEDFMDRIWSCFQRISTLNEKKPPDRDLNQFDDPKAHAKITVARSLSDDETSRKFLHLNPATLTYDKQHLESAFRDLLGELDLSPEKEKQLNEQSTEKKWLMILEQNTRKDKAQQAATCDGLVRRIQEYVRTFPDKYSLPLAIQKLEGLAISLRTESVSYVQRFIGLNGVTLLVELLNKCRVHGGDYLAVPILGCFRALLNSSVDWTKLCAGLIRNAFGNCWCFGLSTQFQVQAFSSVVFKTFLNPSDRMSCRTNPGRTCEWLAGQFLIFRIRSVCSFADFTIIAVGFLWNEMENSPDPWNSILGLQIEGIVHAGVH</sequence>
<evidence type="ECO:0000313" key="2">
    <source>
        <dbReference type="EMBL" id="KAI1723851.1"/>
    </source>
</evidence>
<dbReference type="SMART" id="SM01140">
    <property type="entry name" value="Drf_GBD"/>
    <property type="match status" value="1"/>
</dbReference>
<evidence type="ECO:0000259" key="1">
    <source>
        <dbReference type="SMART" id="SM01140"/>
    </source>
</evidence>
<dbReference type="Gene3D" id="1.25.10.10">
    <property type="entry name" value="Leucine-rich Repeat Variant"/>
    <property type="match status" value="1"/>
</dbReference>
<protein>
    <submittedName>
        <fullName evidence="2">Diaphanous GTPase-binding domain-containing protein</fullName>
    </submittedName>
</protein>
<dbReference type="InterPro" id="IPR011989">
    <property type="entry name" value="ARM-like"/>
</dbReference>
<name>A0AAD4RBH3_9BILA</name>
<accession>A0AAD4RBH3</accession>
<gene>
    <name evidence="2" type="ORF">DdX_04029</name>
</gene>
<dbReference type="SUPFAM" id="SSF48371">
    <property type="entry name" value="ARM repeat"/>
    <property type="match status" value="1"/>
</dbReference>
<evidence type="ECO:0000313" key="3">
    <source>
        <dbReference type="Proteomes" id="UP001201812"/>
    </source>
</evidence>
<dbReference type="AlphaFoldDB" id="A0AAD4RBH3"/>
<dbReference type="Proteomes" id="UP001201812">
    <property type="component" value="Unassembled WGS sequence"/>
</dbReference>
<dbReference type="PANTHER" id="PTHR47102">
    <property type="entry name" value="PROTEIN BNI1"/>
    <property type="match status" value="1"/>
</dbReference>
<dbReference type="InterPro" id="IPR051661">
    <property type="entry name" value="Actin_filament_regulator"/>
</dbReference>
<dbReference type="GO" id="GO:0031267">
    <property type="term" value="F:small GTPase binding"/>
    <property type="evidence" value="ECO:0007669"/>
    <property type="project" value="InterPro"/>
</dbReference>
<feature type="domain" description="Formin GTPase-binding" evidence="1">
    <location>
        <begin position="63"/>
        <end position="212"/>
    </location>
</feature>
<dbReference type="EMBL" id="JAKKPZ010000003">
    <property type="protein sequence ID" value="KAI1723851.1"/>
    <property type="molecule type" value="Genomic_DNA"/>
</dbReference>
<dbReference type="GO" id="GO:0030036">
    <property type="term" value="P:actin cytoskeleton organization"/>
    <property type="evidence" value="ECO:0007669"/>
    <property type="project" value="InterPro"/>
</dbReference>
<dbReference type="InterPro" id="IPR016024">
    <property type="entry name" value="ARM-type_fold"/>
</dbReference>